<evidence type="ECO:0000313" key="2">
    <source>
        <dbReference type="EMBL" id="QQR30732.1"/>
    </source>
</evidence>
<dbReference type="EMBL" id="CP065321">
    <property type="protein sequence ID" value="QQR30732.1"/>
    <property type="molecule type" value="Genomic_DNA"/>
</dbReference>
<reference evidence="2 4" key="3">
    <citation type="submission" date="2020-11" db="EMBL/GenBank/DDBJ databases">
        <title>Closed and high quality bacterial genomes of the OMM12 community.</title>
        <authorList>
            <person name="Marbouty M."/>
            <person name="Lamy-Besnier Q."/>
            <person name="Debarbieux L."/>
            <person name="Koszul R."/>
        </authorList>
    </citation>
    <scope>NUCLEOTIDE SEQUENCE [LARGE SCALE GENOMIC DNA]</scope>
    <source>
        <strain evidence="2 4">KB18</strain>
    </source>
</reference>
<dbReference type="EMBL" id="CP021422">
    <property type="protein sequence ID" value="ASB41475.1"/>
    <property type="molecule type" value="Genomic_DNA"/>
</dbReference>
<evidence type="ECO:0000313" key="4">
    <source>
        <dbReference type="Proteomes" id="UP000596035"/>
    </source>
</evidence>
<reference evidence="3" key="2">
    <citation type="submission" date="2017-05" db="EMBL/GenBank/DDBJ databases">
        <title>Improved OligoMM genomes.</title>
        <authorList>
            <person name="Garzetti D."/>
        </authorList>
    </citation>
    <scope>NUCLEOTIDE SEQUENCE [LARGE SCALE GENOMIC DNA]</scope>
    <source>
        <strain evidence="3">KB18</strain>
    </source>
</reference>
<dbReference type="Proteomes" id="UP000196710">
    <property type="component" value="Chromosome"/>
</dbReference>
<dbReference type="Proteomes" id="UP000596035">
    <property type="component" value="Chromosome"/>
</dbReference>
<name>A0A1Z2XST3_9FIRM</name>
<proteinExistence type="predicted"/>
<sequence>MYIIQNQEPEKKEVKRRFQLWIKPSTLALADKLYAEDNCESRSEFIEKAVIFYAGYLSSQNAHGYLPSVITSTVKGVVMEAVSRICTMLFKMSVSLTMMMNIIAAANDVDPLTLDKLHIECVNEVKRTNGNFVLKDAFKWQKGSKWGNKT</sequence>
<dbReference type="KEGG" id="amur:ADH66_12925"/>
<reference evidence="1" key="1">
    <citation type="journal article" date="2017" name="Genome Announc.">
        <title>High-Quality Whole-Genome Sequences of the Oligo-Mouse-Microbiota Bacterial Community.</title>
        <authorList>
            <person name="Garzetti D."/>
            <person name="Brugiroux S."/>
            <person name="Bunk B."/>
            <person name="Pukall R."/>
            <person name="McCoy K.D."/>
            <person name="Macpherson A.J."/>
            <person name="Stecher B."/>
        </authorList>
    </citation>
    <scope>NUCLEOTIDE SEQUENCE</scope>
    <source>
        <strain evidence="1">KB18</strain>
    </source>
</reference>
<gene>
    <name evidence="1" type="ORF">ADH66_12925</name>
    <name evidence="2" type="ORF">I5Q82_03250</name>
</gene>
<dbReference type="RefSeq" id="WP_084384482.1">
    <property type="nucleotide sequence ID" value="NZ_CP021422.1"/>
</dbReference>
<evidence type="ECO:0000313" key="3">
    <source>
        <dbReference type="Proteomes" id="UP000196710"/>
    </source>
</evidence>
<protein>
    <recommendedName>
        <fullName evidence="5">Ribbon-helix-helix protein CopG domain-containing protein</fullName>
    </recommendedName>
</protein>
<evidence type="ECO:0008006" key="5">
    <source>
        <dbReference type="Google" id="ProtNLM"/>
    </source>
</evidence>
<accession>A0A1Z2XST3</accession>
<evidence type="ECO:0000313" key="1">
    <source>
        <dbReference type="EMBL" id="ASB41475.1"/>
    </source>
</evidence>
<keyword evidence="3" id="KW-1185">Reference proteome</keyword>
<dbReference type="AlphaFoldDB" id="A0A1Z2XST3"/>
<organism evidence="2 4">
    <name type="scientific">Acutalibacter muris</name>
    <dbReference type="NCBI Taxonomy" id="1796620"/>
    <lineage>
        <taxon>Bacteria</taxon>
        <taxon>Bacillati</taxon>
        <taxon>Bacillota</taxon>
        <taxon>Clostridia</taxon>
        <taxon>Eubacteriales</taxon>
        <taxon>Acutalibacteraceae</taxon>
        <taxon>Acutalibacter</taxon>
    </lineage>
</organism>